<protein>
    <submittedName>
        <fullName evidence="2">Uncharacterized protein</fullName>
    </submittedName>
</protein>
<proteinExistence type="predicted"/>
<comment type="caution">
    <text evidence="2">The sequence shown here is derived from an EMBL/GenBank/DDBJ whole genome shotgun (WGS) entry which is preliminary data.</text>
</comment>
<evidence type="ECO:0000313" key="3">
    <source>
        <dbReference type="Proteomes" id="UP000593571"/>
    </source>
</evidence>
<dbReference type="AlphaFoldDB" id="A0A7J8H1D6"/>
<organism evidence="2 3">
    <name type="scientific">Rousettus aegyptiacus</name>
    <name type="common">Egyptian fruit bat</name>
    <name type="synonym">Pteropus aegyptiacus</name>
    <dbReference type="NCBI Taxonomy" id="9407"/>
    <lineage>
        <taxon>Eukaryota</taxon>
        <taxon>Metazoa</taxon>
        <taxon>Chordata</taxon>
        <taxon>Craniata</taxon>
        <taxon>Vertebrata</taxon>
        <taxon>Euteleostomi</taxon>
        <taxon>Mammalia</taxon>
        <taxon>Eutheria</taxon>
        <taxon>Laurasiatheria</taxon>
        <taxon>Chiroptera</taxon>
        <taxon>Yinpterochiroptera</taxon>
        <taxon>Pteropodoidea</taxon>
        <taxon>Pteropodidae</taxon>
        <taxon>Rousettinae</taxon>
        <taxon>Rousettus</taxon>
    </lineage>
</organism>
<evidence type="ECO:0000313" key="2">
    <source>
        <dbReference type="EMBL" id="KAF6466134.1"/>
    </source>
</evidence>
<sequence>MPEACLDVSRPECSWRPPLEIRGIVTCGGLQGQEWGWAQERPCRRGETGWPGGRPIFPRNCFALSLQPTFRCQPLVLPSPLVLPNPADCEDKLRTLLDTQRERGRPPKSHLPGLRAKGCLSSEADSPLAGLRMEVPAPHPAPGDRPAPPAAHVPTALSCPCRSRRSPALISAEVNTFSIKRKPCQAERRAAAPAPHSWRTLRPGRPSSES</sequence>
<accession>A0A7J8H1D6</accession>
<evidence type="ECO:0000256" key="1">
    <source>
        <dbReference type="SAM" id="MobiDB-lite"/>
    </source>
</evidence>
<keyword evidence="3" id="KW-1185">Reference proteome</keyword>
<reference evidence="2 3" key="1">
    <citation type="journal article" date="2020" name="Nature">
        <title>Six reference-quality genomes reveal evolution of bat adaptations.</title>
        <authorList>
            <person name="Jebb D."/>
            <person name="Huang Z."/>
            <person name="Pippel M."/>
            <person name="Hughes G.M."/>
            <person name="Lavrichenko K."/>
            <person name="Devanna P."/>
            <person name="Winkler S."/>
            <person name="Jermiin L.S."/>
            <person name="Skirmuntt E.C."/>
            <person name="Katzourakis A."/>
            <person name="Burkitt-Gray L."/>
            <person name="Ray D.A."/>
            <person name="Sullivan K.A.M."/>
            <person name="Roscito J.G."/>
            <person name="Kirilenko B.M."/>
            <person name="Davalos L.M."/>
            <person name="Corthals A.P."/>
            <person name="Power M.L."/>
            <person name="Jones G."/>
            <person name="Ransome R.D."/>
            <person name="Dechmann D.K.N."/>
            <person name="Locatelli A.G."/>
            <person name="Puechmaille S.J."/>
            <person name="Fedrigo O."/>
            <person name="Jarvis E.D."/>
            <person name="Hiller M."/>
            <person name="Vernes S.C."/>
            <person name="Myers E.W."/>
            <person name="Teeling E.C."/>
        </authorList>
    </citation>
    <scope>NUCLEOTIDE SEQUENCE [LARGE SCALE GENOMIC DNA]</scope>
    <source>
        <strain evidence="2">MRouAeg1</strain>
        <tissue evidence="2">Muscle</tissue>
    </source>
</reference>
<dbReference type="EMBL" id="JACASE010000005">
    <property type="protein sequence ID" value="KAF6466134.1"/>
    <property type="molecule type" value="Genomic_DNA"/>
</dbReference>
<feature type="region of interest" description="Disordered" evidence="1">
    <location>
        <begin position="183"/>
        <end position="210"/>
    </location>
</feature>
<name>A0A7J8H1D6_ROUAE</name>
<dbReference type="Proteomes" id="UP000593571">
    <property type="component" value="Unassembled WGS sequence"/>
</dbReference>
<gene>
    <name evidence="2" type="ORF">HJG63_011425</name>
</gene>